<evidence type="ECO:0000256" key="6">
    <source>
        <dbReference type="SAM" id="SignalP"/>
    </source>
</evidence>
<dbReference type="GO" id="GO:0015833">
    <property type="term" value="P:peptide transport"/>
    <property type="evidence" value="ECO:0007669"/>
    <property type="project" value="TreeGrafter"/>
</dbReference>
<dbReference type="Gene3D" id="3.40.190.10">
    <property type="entry name" value="Periplasmic binding protein-like II"/>
    <property type="match status" value="1"/>
</dbReference>
<evidence type="ECO:0000256" key="5">
    <source>
        <dbReference type="SAM" id="Phobius"/>
    </source>
</evidence>
<dbReference type="Gene3D" id="3.10.105.10">
    <property type="entry name" value="Dipeptide-binding Protein, Domain 3"/>
    <property type="match status" value="1"/>
</dbReference>
<dbReference type="SUPFAM" id="SSF53850">
    <property type="entry name" value="Periplasmic binding protein-like II"/>
    <property type="match status" value="1"/>
</dbReference>
<name>A0A7W9KSC0_9PSEU</name>
<dbReference type="InterPro" id="IPR039424">
    <property type="entry name" value="SBP_5"/>
</dbReference>
<dbReference type="InterPro" id="IPR030678">
    <property type="entry name" value="Peptide/Ni-bd"/>
</dbReference>
<evidence type="ECO:0000256" key="3">
    <source>
        <dbReference type="ARBA" id="ARBA00022448"/>
    </source>
</evidence>
<dbReference type="EMBL" id="JACHIR010000003">
    <property type="protein sequence ID" value="MBB5897760.1"/>
    <property type="molecule type" value="Genomic_DNA"/>
</dbReference>
<keyword evidence="3" id="KW-0813">Transport</keyword>
<accession>A0A7W9KSC0</accession>
<dbReference type="PIRSF" id="PIRSF002741">
    <property type="entry name" value="MppA"/>
    <property type="match status" value="1"/>
</dbReference>
<gene>
    <name evidence="8" type="ORF">BJ998_009019</name>
</gene>
<evidence type="ECO:0000256" key="2">
    <source>
        <dbReference type="ARBA" id="ARBA00005695"/>
    </source>
</evidence>
<dbReference type="Pfam" id="PF00496">
    <property type="entry name" value="SBP_bac_5"/>
    <property type="match status" value="1"/>
</dbReference>
<dbReference type="RefSeq" id="WP_184870198.1">
    <property type="nucleotide sequence ID" value="NZ_BAAAWY010000039.1"/>
</dbReference>
<keyword evidence="5" id="KW-1133">Transmembrane helix</keyword>
<evidence type="ECO:0000256" key="1">
    <source>
        <dbReference type="ARBA" id="ARBA00004196"/>
    </source>
</evidence>
<keyword evidence="5" id="KW-0472">Membrane</keyword>
<dbReference type="GO" id="GO:0030313">
    <property type="term" value="C:cell envelope"/>
    <property type="evidence" value="ECO:0007669"/>
    <property type="project" value="UniProtKB-SubCell"/>
</dbReference>
<comment type="caution">
    <text evidence="8">The sequence shown here is derived from an EMBL/GenBank/DDBJ whole genome shotgun (WGS) entry which is preliminary data.</text>
</comment>
<dbReference type="GO" id="GO:1904680">
    <property type="term" value="F:peptide transmembrane transporter activity"/>
    <property type="evidence" value="ECO:0007669"/>
    <property type="project" value="TreeGrafter"/>
</dbReference>
<keyword evidence="4 6" id="KW-0732">Signal</keyword>
<feature type="chain" id="PRO_5030613014" evidence="6">
    <location>
        <begin position="27"/>
        <end position="597"/>
    </location>
</feature>
<comment type="subcellular location">
    <subcellularLocation>
        <location evidence="1">Cell envelope</location>
    </subcellularLocation>
</comment>
<dbReference type="PANTHER" id="PTHR30290:SF10">
    <property type="entry name" value="PERIPLASMIC OLIGOPEPTIDE-BINDING PROTEIN-RELATED"/>
    <property type="match status" value="1"/>
</dbReference>
<sequence length="597" mass="64279">MRIRRIGIGLIAAGLAVLSAPIVAQAQDTPQPKVLRVAVTGTIATMNPFMAYHLGDTEIGRVMYAFLTSYSRDDFSPAPGLADKWQVSDDKLTWTYHIRSGMKWSDDQPITAKDVAWTFNKIMTDKTAATANGNFVANFDTVTASDDNTVVIKTKTPQATMLALDVPIVPEHVWSKVTDIGKYDNLQYPVVGSGPFTLTNFTQGQSITLKTNPDYYGDKPAYDQLQFRHYDNADAAVQGLKNGDVDVVSGLTPAQYTALQSTPNVTTVKARQGRQNDLLINYQAQTNTHQPIGDANPVLKDPKVRQAIAQSVDVKTLVDKAYGGLAEPGSGFVPAVFGQWHWSPGPGQEQKFDLAAAGKLLDDAGYAKGPDGVRLDKQGKPINLRLLVDSGIPAQTASANFIKGWLNQIGLGVTLQALSSEAVTDAGTSGKYDLQMNAWTGNPDPDALLSIQTCGVLPDADGNGNTENYMCDPQIDQLYKAQLSEMDQAKRVQDVKDLQARLYALDSSIVIAYPNSLEAYRSDRWASFGLQPSQGGSITHQNGYYGYLLAKPADSASSGGGANTGLIVGIVVVVVVVLGVGAFLLSRRRRAGADERE</sequence>
<dbReference type="Proteomes" id="UP000585638">
    <property type="component" value="Unassembled WGS sequence"/>
</dbReference>
<comment type="similarity">
    <text evidence="2">Belongs to the bacterial solute-binding protein 5 family.</text>
</comment>
<evidence type="ECO:0000313" key="9">
    <source>
        <dbReference type="Proteomes" id="UP000585638"/>
    </source>
</evidence>
<dbReference type="AlphaFoldDB" id="A0A7W9KSC0"/>
<feature type="signal peptide" evidence="6">
    <location>
        <begin position="1"/>
        <end position="26"/>
    </location>
</feature>
<evidence type="ECO:0000313" key="8">
    <source>
        <dbReference type="EMBL" id="MBB5897760.1"/>
    </source>
</evidence>
<evidence type="ECO:0000259" key="7">
    <source>
        <dbReference type="Pfam" id="PF00496"/>
    </source>
</evidence>
<dbReference type="GO" id="GO:0043190">
    <property type="term" value="C:ATP-binding cassette (ABC) transporter complex"/>
    <property type="evidence" value="ECO:0007669"/>
    <property type="project" value="InterPro"/>
</dbReference>
<dbReference type="PANTHER" id="PTHR30290">
    <property type="entry name" value="PERIPLASMIC BINDING COMPONENT OF ABC TRANSPORTER"/>
    <property type="match status" value="1"/>
</dbReference>
<protein>
    <submittedName>
        <fullName evidence="8">Peptide/nickel transport system substrate-binding protein</fullName>
    </submittedName>
</protein>
<keyword evidence="5" id="KW-0812">Transmembrane</keyword>
<organism evidence="8 9">
    <name type="scientific">Kutzneria kofuensis</name>
    <dbReference type="NCBI Taxonomy" id="103725"/>
    <lineage>
        <taxon>Bacteria</taxon>
        <taxon>Bacillati</taxon>
        <taxon>Actinomycetota</taxon>
        <taxon>Actinomycetes</taxon>
        <taxon>Pseudonocardiales</taxon>
        <taxon>Pseudonocardiaceae</taxon>
        <taxon>Kutzneria</taxon>
    </lineage>
</organism>
<reference evidence="8 9" key="1">
    <citation type="submission" date="2020-08" db="EMBL/GenBank/DDBJ databases">
        <title>Sequencing the genomes of 1000 actinobacteria strains.</title>
        <authorList>
            <person name="Klenk H.-P."/>
        </authorList>
    </citation>
    <scope>NUCLEOTIDE SEQUENCE [LARGE SCALE GENOMIC DNA]</scope>
    <source>
        <strain evidence="8 9">DSM 43851</strain>
    </source>
</reference>
<dbReference type="InterPro" id="IPR000914">
    <property type="entry name" value="SBP_5_dom"/>
</dbReference>
<dbReference type="CDD" id="cd08513">
    <property type="entry name" value="PBP2_thermophilic_Hb8_like"/>
    <property type="match status" value="1"/>
</dbReference>
<proteinExistence type="inferred from homology"/>
<evidence type="ECO:0000256" key="4">
    <source>
        <dbReference type="ARBA" id="ARBA00022729"/>
    </source>
</evidence>
<feature type="domain" description="Solute-binding protein family 5" evidence="7">
    <location>
        <begin position="77"/>
        <end position="450"/>
    </location>
</feature>
<feature type="transmembrane region" description="Helical" evidence="5">
    <location>
        <begin position="565"/>
        <end position="586"/>
    </location>
</feature>
<dbReference type="GO" id="GO:0042597">
    <property type="term" value="C:periplasmic space"/>
    <property type="evidence" value="ECO:0007669"/>
    <property type="project" value="UniProtKB-ARBA"/>
</dbReference>
<keyword evidence="9" id="KW-1185">Reference proteome</keyword>